<keyword evidence="1" id="KW-0175">Coiled coil</keyword>
<feature type="coiled-coil region" evidence="1">
    <location>
        <begin position="55"/>
        <end position="136"/>
    </location>
</feature>
<dbReference type="InterPro" id="IPR036689">
    <property type="entry name" value="ESAT-6-like_sf"/>
</dbReference>
<dbReference type="HOGENOM" id="CLU_058998_0_0_11"/>
<evidence type="ECO:0000313" key="3">
    <source>
        <dbReference type="EMBL" id="KDN86204.1"/>
    </source>
</evidence>
<evidence type="ECO:0008006" key="5">
    <source>
        <dbReference type="Google" id="ProtNLM"/>
    </source>
</evidence>
<dbReference type="EMBL" id="JNBY01000073">
    <property type="protein sequence ID" value="KDN86204.1"/>
    <property type="molecule type" value="Genomic_DNA"/>
</dbReference>
<protein>
    <recommendedName>
        <fullName evidence="5">WXG100 family type VII secretion target</fullName>
    </recommendedName>
</protein>
<dbReference type="SUPFAM" id="SSF140453">
    <property type="entry name" value="EsxAB dimer-like"/>
    <property type="match status" value="1"/>
</dbReference>
<dbReference type="RefSeq" id="WP_051652919.1">
    <property type="nucleotide sequence ID" value="NZ_KK853997.1"/>
</dbReference>
<name>A0A066Z1W3_9ACTN</name>
<dbReference type="AlphaFoldDB" id="A0A066Z1W3"/>
<feature type="compositionally biased region" description="Basic and acidic residues" evidence="2">
    <location>
        <begin position="299"/>
        <end position="311"/>
    </location>
</feature>
<proteinExistence type="predicted"/>
<evidence type="ECO:0000256" key="1">
    <source>
        <dbReference type="SAM" id="Coils"/>
    </source>
</evidence>
<dbReference type="InterPro" id="IPR010310">
    <property type="entry name" value="T7SS_ESAT-6-like"/>
</dbReference>
<gene>
    <name evidence="3" type="ORF">KCH_20210</name>
</gene>
<keyword evidence="4" id="KW-1185">Reference proteome</keyword>
<feature type="region of interest" description="Disordered" evidence="2">
    <location>
        <begin position="265"/>
        <end position="311"/>
    </location>
</feature>
<dbReference type="OrthoDB" id="4824840at2"/>
<accession>A0A066Z1W3</accession>
<organism evidence="3 4">
    <name type="scientific">Kitasatospora cheerisanensis KCTC 2395</name>
    <dbReference type="NCBI Taxonomy" id="1348663"/>
    <lineage>
        <taxon>Bacteria</taxon>
        <taxon>Bacillati</taxon>
        <taxon>Actinomycetota</taxon>
        <taxon>Actinomycetes</taxon>
        <taxon>Kitasatosporales</taxon>
        <taxon>Streptomycetaceae</taxon>
        <taxon>Kitasatospora</taxon>
    </lineage>
</organism>
<dbReference type="Gene3D" id="1.10.287.1060">
    <property type="entry name" value="ESAT-6-like"/>
    <property type="match status" value="1"/>
</dbReference>
<evidence type="ECO:0000313" key="4">
    <source>
        <dbReference type="Proteomes" id="UP000027178"/>
    </source>
</evidence>
<dbReference type="eggNOG" id="COG5651">
    <property type="taxonomic scope" value="Bacteria"/>
</dbReference>
<evidence type="ECO:0000256" key="2">
    <source>
        <dbReference type="SAM" id="MobiDB-lite"/>
    </source>
</evidence>
<dbReference type="PATRIC" id="fig|1348663.4.peg.1949"/>
<reference evidence="3 4" key="1">
    <citation type="submission" date="2014-05" db="EMBL/GenBank/DDBJ databases">
        <title>Draft Genome Sequence of Kitasatospora cheerisanensis KCTC 2395.</title>
        <authorList>
            <person name="Nam D.H."/>
        </authorList>
    </citation>
    <scope>NUCLEOTIDE SEQUENCE [LARGE SCALE GENOMIC DNA]</scope>
    <source>
        <strain evidence="3 4">KCTC 2395</strain>
    </source>
</reference>
<sequence length="311" mass="33053">MSGPIAGAVDAYTKINDWMSPLGSVIDEIMRPVVEPLAEPLEFVTGDPEGLEAAARLWQQQAEQLRELVADQRRDRAALAGEWQGAASEAFQRELEEYEQALEAEAEDMAGTAELLDEAAAEARMAQDLVETVIRELIEWAIITLAASLAFSVITAGISLAAEAAAAAAEGAIASARIANLVRKLASALKKIADAMKALKAVSKRPHLNPKKPWTWNKPIDVEAYLAKTGTKMIGKAGLHGIGLTGNPAGEALQQITQSGAGIIADEADDRISGNRGPSTGLREKTGIAQPAEAPALSPEERRQRFQDAFG</sequence>
<comment type="caution">
    <text evidence="3">The sequence shown here is derived from an EMBL/GenBank/DDBJ whole genome shotgun (WGS) entry which is preliminary data.</text>
</comment>
<dbReference type="Proteomes" id="UP000027178">
    <property type="component" value="Unassembled WGS sequence"/>
</dbReference>
<dbReference type="Pfam" id="PF06013">
    <property type="entry name" value="WXG100"/>
    <property type="match status" value="1"/>
</dbReference>